<dbReference type="AlphaFoldDB" id="A0A1G2S652"/>
<dbReference type="Proteomes" id="UP000179118">
    <property type="component" value="Unassembled WGS sequence"/>
</dbReference>
<keyword evidence="1" id="KW-1133">Transmembrane helix</keyword>
<accession>A0A1G2S652</accession>
<feature type="transmembrane region" description="Helical" evidence="1">
    <location>
        <begin position="34"/>
        <end position="55"/>
    </location>
</feature>
<protein>
    <submittedName>
        <fullName evidence="2">Uncharacterized protein</fullName>
    </submittedName>
</protein>
<gene>
    <name evidence="2" type="ORF">A3D51_01055</name>
</gene>
<evidence type="ECO:0000256" key="1">
    <source>
        <dbReference type="SAM" id="Phobius"/>
    </source>
</evidence>
<sequence length="100" mass="11049">MQILATILVGIVILAIVGGVVSLFIFLLPFILGFALLGLVVAGVIFILYIIFQVVKNPVSKGKTLEPHVERQEAESVTYENDSIQLDDEIDSNDYLEEEK</sequence>
<organism evidence="2 3">
    <name type="scientific">Candidatus Yonathbacteria bacterium RIFCSPHIGHO2_02_FULL_44_14</name>
    <dbReference type="NCBI Taxonomy" id="1802724"/>
    <lineage>
        <taxon>Bacteria</taxon>
        <taxon>Candidatus Yonathiibacteriota</taxon>
    </lineage>
</organism>
<keyword evidence="1" id="KW-0472">Membrane</keyword>
<proteinExistence type="predicted"/>
<reference evidence="2 3" key="1">
    <citation type="journal article" date="2016" name="Nat. Commun.">
        <title>Thousands of microbial genomes shed light on interconnected biogeochemical processes in an aquifer system.</title>
        <authorList>
            <person name="Anantharaman K."/>
            <person name="Brown C.T."/>
            <person name="Hug L.A."/>
            <person name="Sharon I."/>
            <person name="Castelle C.J."/>
            <person name="Probst A.J."/>
            <person name="Thomas B.C."/>
            <person name="Singh A."/>
            <person name="Wilkins M.J."/>
            <person name="Karaoz U."/>
            <person name="Brodie E.L."/>
            <person name="Williams K.H."/>
            <person name="Hubbard S.S."/>
            <person name="Banfield J.F."/>
        </authorList>
    </citation>
    <scope>NUCLEOTIDE SEQUENCE [LARGE SCALE GENOMIC DNA]</scope>
</reference>
<feature type="transmembrane region" description="Helical" evidence="1">
    <location>
        <begin position="7"/>
        <end position="28"/>
    </location>
</feature>
<evidence type="ECO:0000313" key="2">
    <source>
        <dbReference type="EMBL" id="OHA80467.1"/>
    </source>
</evidence>
<dbReference type="EMBL" id="MHUT01000019">
    <property type="protein sequence ID" value="OHA80467.1"/>
    <property type="molecule type" value="Genomic_DNA"/>
</dbReference>
<keyword evidence="1" id="KW-0812">Transmembrane</keyword>
<name>A0A1G2S652_9BACT</name>
<comment type="caution">
    <text evidence="2">The sequence shown here is derived from an EMBL/GenBank/DDBJ whole genome shotgun (WGS) entry which is preliminary data.</text>
</comment>
<evidence type="ECO:0000313" key="3">
    <source>
        <dbReference type="Proteomes" id="UP000179118"/>
    </source>
</evidence>